<dbReference type="Proteomes" id="UP000239007">
    <property type="component" value="Unassembled WGS sequence"/>
</dbReference>
<dbReference type="OrthoDB" id="6401819at2"/>
<keyword evidence="1" id="KW-0812">Transmembrane</keyword>
<reference evidence="2 3" key="1">
    <citation type="submission" date="2016-12" db="EMBL/GenBank/DDBJ databases">
        <title>Diversity of luminous bacteria.</title>
        <authorList>
            <person name="Yoshizawa S."/>
            <person name="Kogure K."/>
        </authorList>
    </citation>
    <scope>NUCLEOTIDE SEQUENCE [LARGE SCALE GENOMIC DNA]</scope>
    <source>
        <strain evidence="2 3">SA4-48</strain>
    </source>
</reference>
<dbReference type="RefSeq" id="WP_105052858.1">
    <property type="nucleotide sequence ID" value="NZ_BMYG01000006.1"/>
</dbReference>
<keyword evidence="1" id="KW-1133">Transmembrane helix</keyword>
<organism evidence="2 3">
    <name type="scientific">Psychrosphaera saromensis</name>
    <dbReference type="NCBI Taxonomy" id="716813"/>
    <lineage>
        <taxon>Bacteria</taxon>
        <taxon>Pseudomonadati</taxon>
        <taxon>Pseudomonadota</taxon>
        <taxon>Gammaproteobacteria</taxon>
        <taxon>Alteromonadales</taxon>
        <taxon>Pseudoalteromonadaceae</taxon>
        <taxon>Psychrosphaera</taxon>
    </lineage>
</organism>
<keyword evidence="3" id="KW-1185">Reference proteome</keyword>
<evidence type="ECO:0000256" key="1">
    <source>
        <dbReference type="SAM" id="Phobius"/>
    </source>
</evidence>
<evidence type="ECO:0000313" key="3">
    <source>
        <dbReference type="Proteomes" id="UP000239007"/>
    </source>
</evidence>
<feature type="transmembrane region" description="Helical" evidence="1">
    <location>
        <begin position="6"/>
        <end position="27"/>
    </location>
</feature>
<gene>
    <name evidence="2" type="ORF">BTO11_12200</name>
</gene>
<evidence type="ECO:0000313" key="2">
    <source>
        <dbReference type="EMBL" id="PQJ54342.1"/>
    </source>
</evidence>
<accession>A0A2S7UXX7</accession>
<proteinExistence type="predicted"/>
<protein>
    <recommendedName>
        <fullName evidence="4">Tetratricopeptide repeat protein</fullName>
    </recommendedName>
</protein>
<dbReference type="AlphaFoldDB" id="A0A2S7UXX7"/>
<name>A0A2S7UXX7_9GAMM</name>
<dbReference type="EMBL" id="MSCH01000003">
    <property type="protein sequence ID" value="PQJ54342.1"/>
    <property type="molecule type" value="Genomic_DNA"/>
</dbReference>
<sequence length="122" mass="14254">MSVDEKINILFYLFGVFLVFFIFAFGLNIKRSLFPKILDKFATRISDWDSSGDQRAILDNVDRYIEKFPGESSFQWAKARALYKTGKLEEAKSTFEDISKSEPMWKEDSDKYIQSINEQLSI</sequence>
<comment type="caution">
    <text evidence="2">The sequence shown here is derived from an EMBL/GenBank/DDBJ whole genome shotgun (WGS) entry which is preliminary data.</text>
</comment>
<keyword evidence="1" id="KW-0472">Membrane</keyword>
<evidence type="ECO:0008006" key="4">
    <source>
        <dbReference type="Google" id="ProtNLM"/>
    </source>
</evidence>